<dbReference type="GeneID" id="34562737"/>
<dbReference type="EMBL" id="MJBS01000088">
    <property type="protein sequence ID" value="OHE95074.1"/>
    <property type="molecule type" value="Genomic_DNA"/>
</dbReference>
<dbReference type="Proteomes" id="UP000176998">
    <property type="component" value="Unassembled WGS sequence"/>
</dbReference>
<name>A0A1G4B102_9PEZI</name>
<dbReference type="RefSeq" id="XP_022472236.1">
    <property type="nucleotide sequence ID" value="XM_022621227.1"/>
</dbReference>
<organism evidence="1 2">
    <name type="scientific">Colletotrichum orchidophilum</name>
    <dbReference type="NCBI Taxonomy" id="1209926"/>
    <lineage>
        <taxon>Eukaryota</taxon>
        <taxon>Fungi</taxon>
        <taxon>Dikarya</taxon>
        <taxon>Ascomycota</taxon>
        <taxon>Pezizomycotina</taxon>
        <taxon>Sordariomycetes</taxon>
        <taxon>Hypocreomycetidae</taxon>
        <taxon>Glomerellales</taxon>
        <taxon>Glomerellaceae</taxon>
        <taxon>Colletotrichum</taxon>
    </lineage>
</organism>
<protein>
    <submittedName>
        <fullName evidence="1">Uncharacterized protein</fullName>
    </submittedName>
</protein>
<gene>
    <name evidence="1" type="ORF">CORC01_09598</name>
</gene>
<reference evidence="1 2" key="1">
    <citation type="submission" date="2016-09" db="EMBL/GenBank/DDBJ databases">
        <authorList>
            <person name="Capua I."/>
            <person name="De Benedictis P."/>
            <person name="Joannis T."/>
            <person name="Lombin L.H."/>
            <person name="Cattoli G."/>
        </authorList>
    </citation>
    <scope>NUCLEOTIDE SEQUENCE [LARGE SCALE GENOMIC DNA]</scope>
    <source>
        <strain evidence="1 2">IMI 309357</strain>
    </source>
</reference>
<dbReference type="AlphaFoldDB" id="A0A1G4B102"/>
<keyword evidence="2" id="KW-1185">Reference proteome</keyword>
<evidence type="ECO:0000313" key="2">
    <source>
        <dbReference type="Proteomes" id="UP000176998"/>
    </source>
</evidence>
<evidence type="ECO:0000313" key="1">
    <source>
        <dbReference type="EMBL" id="OHE95074.1"/>
    </source>
</evidence>
<proteinExistence type="predicted"/>
<comment type="caution">
    <text evidence="1">The sequence shown here is derived from an EMBL/GenBank/DDBJ whole genome shotgun (WGS) entry which is preliminary data.</text>
</comment>
<accession>A0A1G4B102</accession>
<sequence length="78" mass="8901">MDGPSRRLPVRPWELGVSSTKRGVFSGEADVVEEARRMLSVVGGDVLQNWIKLPYIRLTYSHESEADYLRFRIVHPSS</sequence>